<dbReference type="PROSITE" id="PS50850">
    <property type="entry name" value="MFS"/>
    <property type="match status" value="1"/>
</dbReference>
<name>A0A1Y1YBQ0_9FUNG</name>
<comment type="caution">
    <text evidence="8">The sequence shown here is derived from an EMBL/GenBank/DDBJ whole genome shotgun (WGS) entry which is preliminary data.</text>
</comment>
<reference evidence="8 9" key="1">
    <citation type="submission" date="2016-07" db="EMBL/GenBank/DDBJ databases">
        <title>Pervasive Adenine N6-methylation of Active Genes in Fungi.</title>
        <authorList>
            <consortium name="DOE Joint Genome Institute"/>
            <person name="Mondo S.J."/>
            <person name="Dannebaum R.O."/>
            <person name="Kuo R.C."/>
            <person name="Labutti K."/>
            <person name="Haridas S."/>
            <person name="Kuo A."/>
            <person name="Salamov A."/>
            <person name="Ahrendt S.R."/>
            <person name="Lipzen A."/>
            <person name="Sullivan W."/>
            <person name="Andreopoulos W.B."/>
            <person name="Clum A."/>
            <person name="Lindquist E."/>
            <person name="Daum C."/>
            <person name="Ramamoorthy G.K."/>
            <person name="Gryganskyi A."/>
            <person name="Culley D."/>
            <person name="Magnuson J.K."/>
            <person name="James T.Y."/>
            <person name="O'Malley M.A."/>
            <person name="Stajich J.E."/>
            <person name="Spatafora J.W."/>
            <person name="Visel A."/>
            <person name="Grigoriev I.V."/>
        </authorList>
    </citation>
    <scope>NUCLEOTIDE SEQUENCE [LARGE SCALE GENOMIC DNA]</scope>
    <source>
        <strain evidence="8 9">CBS 931.73</strain>
    </source>
</reference>
<feature type="chain" id="PRO_5013254345" evidence="6">
    <location>
        <begin position="16"/>
        <end position="439"/>
    </location>
</feature>
<evidence type="ECO:0000259" key="7">
    <source>
        <dbReference type="PROSITE" id="PS50850"/>
    </source>
</evidence>
<evidence type="ECO:0000313" key="8">
    <source>
        <dbReference type="EMBL" id="ORX95450.1"/>
    </source>
</evidence>
<proteinExistence type="predicted"/>
<dbReference type="SUPFAM" id="SSF103473">
    <property type="entry name" value="MFS general substrate transporter"/>
    <property type="match status" value="1"/>
</dbReference>
<dbReference type="EMBL" id="MCFE01000175">
    <property type="protein sequence ID" value="ORX95450.1"/>
    <property type="molecule type" value="Genomic_DNA"/>
</dbReference>
<protein>
    <submittedName>
        <fullName evidence="8">Major facilitator superfamily MFS-1</fullName>
    </submittedName>
</protein>
<evidence type="ECO:0000256" key="2">
    <source>
        <dbReference type="ARBA" id="ARBA00022692"/>
    </source>
</evidence>
<dbReference type="FunCoup" id="A0A1Y1YBQ0">
    <property type="interactions" value="22"/>
</dbReference>
<dbReference type="Gene3D" id="1.20.1250.20">
    <property type="entry name" value="MFS general substrate transporter like domains"/>
    <property type="match status" value="1"/>
</dbReference>
<dbReference type="OrthoDB" id="4088837at2759"/>
<keyword evidence="2 5" id="KW-0812">Transmembrane</keyword>
<keyword evidence="9" id="KW-1185">Reference proteome</keyword>
<feature type="transmembrane region" description="Helical" evidence="5">
    <location>
        <begin position="403"/>
        <end position="422"/>
    </location>
</feature>
<feature type="non-terminal residue" evidence="8">
    <location>
        <position position="439"/>
    </location>
</feature>
<dbReference type="AlphaFoldDB" id="A0A1Y1YBQ0"/>
<feature type="transmembrane region" description="Helical" evidence="5">
    <location>
        <begin position="374"/>
        <end position="396"/>
    </location>
</feature>
<dbReference type="Pfam" id="PF07690">
    <property type="entry name" value="MFS_1"/>
    <property type="match status" value="1"/>
</dbReference>
<evidence type="ECO:0000256" key="5">
    <source>
        <dbReference type="SAM" id="Phobius"/>
    </source>
</evidence>
<dbReference type="PANTHER" id="PTHR23501:SF87">
    <property type="entry name" value="SIDEROPHORE IRON TRANSPORTER 2"/>
    <property type="match status" value="1"/>
</dbReference>
<feature type="transmembrane region" description="Helical" evidence="5">
    <location>
        <begin position="279"/>
        <end position="304"/>
    </location>
</feature>
<dbReference type="PANTHER" id="PTHR23501">
    <property type="entry name" value="MAJOR FACILITATOR SUPERFAMILY"/>
    <property type="match status" value="1"/>
</dbReference>
<evidence type="ECO:0000256" key="1">
    <source>
        <dbReference type="ARBA" id="ARBA00004141"/>
    </source>
</evidence>
<dbReference type="STRING" id="1314790.A0A1Y1YBQ0"/>
<accession>A0A1Y1YBQ0</accession>
<feature type="transmembrane region" description="Helical" evidence="5">
    <location>
        <begin position="316"/>
        <end position="336"/>
    </location>
</feature>
<feature type="domain" description="Major facilitator superfamily (MFS) profile" evidence="7">
    <location>
        <begin position="3"/>
        <end position="439"/>
    </location>
</feature>
<sequence>FLIIGSLFAINFVTAMDTSATATIMPDVLSTYNSMTMYGALTSVTYLLVAGLRPIFAKIADTFGRVHAIVISIAFHTIGFVTCASARNFDYIFGGTILSTIGQAGYGTISIILIADFIPLHLRGSYNGYMAIPSVTNAYLGPVVAQALIHQWRWVYGLLAILALVCSVPAIYSLCIVDKRARENLDILDDPFLPQSIFKSLKNMAIELDLFGLLLLCGGVIMVLLPLGLSYNIVYGWSDRRVLGPLVSGVLVLGFFCLYEHKLARCPVVPFRLFKNRTFSAAMGAGTMFYFTSNVSLFFFNAFIQVTRDTDARTAQLLQLGSVVYYIGAILGGWAMQKSKRYRRWAWLGWAIYLISVGLMIRTRGGTHTSNGEIAAVQGLLGLGSGITISCIGIGVQASVDQVDIAIAIALYSMVAYLGGAIGEAVSTTIWNTVLPNKL</sequence>
<evidence type="ECO:0000313" key="9">
    <source>
        <dbReference type="Proteomes" id="UP000193498"/>
    </source>
</evidence>
<feature type="transmembrane region" description="Helical" evidence="5">
    <location>
        <begin position="38"/>
        <end position="56"/>
    </location>
</feature>
<dbReference type="InterPro" id="IPR036259">
    <property type="entry name" value="MFS_trans_sf"/>
</dbReference>
<feature type="non-terminal residue" evidence="8">
    <location>
        <position position="1"/>
    </location>
</feature>
<feature type="transmembrane region" description="Helical" evidence="5">
    <location>
        <begin position="208"/>
        <end position="230"/>
    </location>
</feature>
<dbReference type="GO" id="GO:0005886">
    <property type="term" value="C:plasma membrane"/>
    <property type="evidence" value="ECO:0007669"/>
    <property type="project" value="TreeGrafter"/>
</dbReference>
<dbReference type="InterPro" id="IPR011701">
    <property type="entry name" value="MFS"/>
</dbReference>
<dbReference type="InParanoid" id="A0A1Y1YBQ0"/>
<gene>
    <name evidence="8" type="ORF">K493DRAFT_161716</name>
</gene>
<feature type="transmembrane region" description="Helical" evidence="5">
    <location>
        <begin position="345"/>
        <end position="362"/>
    </location>
</feature>
<feature type="transmembrane region" description="Helical" evidence="5">
    <location>
        <begin position="242"/>
        <end position="259"/>
    </location>
</feature>
<dbReference type="InterPro" id="IPR020846">
    <property type="entry name" value="MFS_dom"/>
</dbReference>
<dbReference type="Proteomes" id="UP000193498">
    <property type="component" value="Unassembled WGS sequence"/>
</dbReference>
<evidence type="ECO:0000256" key="6">
    <source>
        <dbReference type="SAM" id="SignalP"/>
    </source>
</evidence>
<keyword evidence="6" id="KW-0732">Signal</keyword>
<evidence type="ECO:0000256" key="3">
    <source>
        <dbReference type="ARBA" id="ARBA00022989"/>
    </source>
</evidence>
<dbReference type="GO" id="GO:0022857">
    <property type="term" value="F:transmembrane transporter activity"/>
    <property type="evidence" value="ECO:0007669"/>
    <property type="project" value="InterPro"/>
</dbReference>
<evidence type="ECO:0000256" key="4">
    <source>
        <dbReference type="ARBA" id="ARBA00023136"/>
    </source>
</evidence>
<organism evidence="8 9">
    <name type="scientific">Basidiobolus meristosporus CBS 931.73</name>
    <dbReference type="NCBI Taxonomy" id="1314790"/>
    <lineage>
        <taxon>Eukaryota</taxon>
        <taxon>Fungi</taxon>
        <taxon>Fungi incertae sedis</taxon>
        <taxon>Zoopagomycota</taxon>
        <taxon>Entomophthoromycotina</taxon>
        <taxon>Basidiobolomycetes</taxon>
        <taxon>Basidiobolales</taxon>
        <taxon>Basidiobolaceae</taxon>
        <taxon>Basidiobolus</taxon>
    </lineage>
</organism>
<feature type="transmembrane region" description="Helical" evidence="5">
    <location>
        <begin position="130"/>
        <end position="149"/>
    </location>
</feature>
<feature type="transmembrane region" description="Helical" evidence="5">
    <location>
        <begin position="68"/>
        <end position="87"/>
    </location>
</feature>
<feature type="transmembrane region" description="Helical" evidence="5">
    <location>
        <begin position="155"/>
        <end position="177"/>
    </location>
</feature>
<keyword evidence="3 5" id="KW-1133">Transmembrane helix</keyword>
<feature type="transmembrane region" description="Helical" evidence="5">
    <location>
        <begin position="93"/>
        <end position="118"/>
    </location>
</feature>
<comment type="subcellular location">
    <subcellularLocation>
        <location evidence="1">Membrane</location>
        <topology evidence="1">Multi-pass membrane protein</topology>
    </subcellularLocation>
</comment>
<feature type="signal peptide" evidence="6">
    <location>
        <begin position="1"/>
        <end position="15"/>
    </location>
</feature>
<keyword evidence="4 5" id="KW-0472">Membrane</keyword>